<dbReference type="InterPro" id="IPR004358">
    <property type="entry name" value="Sig_transdc_His_kin-like_C"/>
</dbReference>
<dbReference type="CDD" id="cd00082">
    <property type="entry name" value="HisKA"/>
    <property type="match status" value="1"/>
</dbReference>
<dbReference type="PROSITE" id="PS50109">
    <property type="entry name" value="HIS_KIN"/>
    <property type="match status" value="1"/>
</dbReference>
<evidence type="ECO:0000256" key="3">
    <source>
        <dbReference type="ARBA" id="ARBA00022553"/>
    </source>
</evidence>
<dbReference type="PANTHER" id="PTHR43711:SF1">
    <property type="entry name" value="HISTIDINE KINASE 1"/>
    <property type="match status" value="1"/>
</dbReference>
<evidence type="ECO:0000256" key="6">
    <source>
        <dbReference type="ARBA" id="ARBA00023012"/>
    </source>
</evidence>
<feature type="transmembrane region" description="Helical" evidence="7">
    <location>
        <begin position="6"/>
        <end position="24"/>
    </location>
</feature>
<dbReference type="PANTHER" id="PTHR43711">
    <property type="entry name" value="TWO-COMPONENT HISTIDINE KINASE"/>
    <property type="match status" value="1"/>
</dbReference>
<dbReference type="EMBL" id="DVFV01000017">
    <property type="protein sequence ID" value="HIQ90118.1"/>
    <property type="molecule type" value="Genomic_DNA"/>
</dbReference>
<sequence length="409" mass="47291">MDKIDIILLDVNNIILPLSLYLLYTAYSKTFDKKENELVFVIAIFTMIYMIFKFAKPLFPGIPLIIINIPLVLAYLKKSKLTILFCSILIAGYYMTFYQKLYILIIAEYVIYYLLYLKDEKKLDIKKFIIEFCLIKMISLLILNISINGFIPNQTLNIVIISILLFILTSGAVFLHTRVEDVLKLHMSLKEIEHDKEIKSSLFQITHEIKNPIAVCKGYLDMFDVNNQEHAKKYIPILKEEINRTLLLLEDFLAMNKIKINKEPVDINLLLEDVVKNTKLLFNSYKIKLETNLKDDEIYISGDYNRLVQVFINLLKNSCEADGVTKIKIWTKINNDQIKVCIEDNGVGMDKETLNKIKEPFYTTKARGTGLGVSLSDEIITAHQGILNYTSRPEKYTRATVILPIEKAF</sequence>
<dbReference type="InterPro" id="IPR005467">
    <property type="entry name" value="His_kinase_dom"/>
</dbReference>
<reference evidence="9" key="2">
    <citation type="journal article" date="2021" name="PeerJ">
        <title>Extensive microbial diversity within the chicken gut microbiome revealed by metagenomics and culture.</title>
        <authorList>
            <person name="Gilroy R."/>
            <person name="Ravi A."/>
            <person name="Getino M."/>
            <person name="Pursley I."/>
            <person name="Horton D.L."/>
            <person name="Alikhan N.F."/>
            <person name="Baker D."/>
            <person name="Gharbi K."/>
            <person name="Hall N."/>
            <person name="Watson M."/>
            <person name="Adriaenssens E.M."/>
            <person name="Foster-Nyarko E."/>
            <person name="Jarju S."/>
            <person name="Secka A."/>
            <person name="Antonio M."/>
            <person name="Oren A."/>
            <person name="Chaudhuri R.R."/>
            <person name="La Ragione R."/>
            <person name="Hildebrand F."/>
            <person name="Pallen M.J."/>
        </authorList>
    </citation>
    <scope>NUCLEOTIDE SEQUENCE</scope>
    <source>
        <strain evidence="9">CHK147-3167</strain>
    </source>
</reference>
<dbReference type="SMART" id="SM00387">
    <property type="entry name" value="HATPase_c"/>
    <property type="match status" value="1"/>
</dbReference>
<feature type="transmembrane region" description="Helical" evidence="7">
    <location>
        <begin position="129"/>
        <end position="151"/>
    </location>
</feature>
<keyword evidence="7" id="KW-1133">Transmembrane helix</keyword>
<dbReference type="InterPro" id="IPR050736">
    <property type="entry name" value="Sensor_HK_Regulatory"/>
</dbReference>
<protein>
    <recommendedName>
        <fullName evidence="2">histidine kinase</fullName>
        <ecNumber evidence="2">2.7.13.3</ecNumber>
    </recommendedName>
</protein>
<keyword evidence="6" id="KW-0902">Two-component regulatory system</keyword>
<dbReference type="Gene3D" id="3.30.565.10">
    <property type="entry name" value="Histidine kinase-like ATPase, C-terminal domain"/>
    <property type="match status" value="1"/>
</dbReference>
<evidence type="ECO:0000256" key="7">
    <source>
        <dbReference type="SAM" id="Phobius"/>
    </source>
</evidence>
<comment type="catalytic activity">
    <reaction evidence="1">
        <text>ATP + protein L-histidine = ADP + protein N-phospho-L-histidine.</text>
        <dbReference type="EC" id="2.7.13.3"/>
    </reaction>
</comment>
<proteinExistence type="predicted"/>
<dbReference type="Gene3D" id="1.10.287.130">
    <property type="match status" value="1"/>
</dbReference>
<dbReference type="EC" id="2.7.13.3" evidence="2"/>
<dbReference type="InterPro" id="IPR003661">
    <property type="entry name" value="HisK_dim/P_dom"/>
</dbReference>
<name>A0A9D0ZQ42_9FIRM</name>
<evidence type="ECO:0000256" key="4">
    <source>
        <dbReference type="ARBA" id="ARBA00022679"/>
    </source>
</evidence>
<dbReference type="SUPFAM" id="SSF47384">
    <property type="entry name" value="Homodimeric domain of signal transducing histidine kinase"/>
    <property type="match status" value="1"/>
</dbReference>
<keyword evidence="3" id="KW-0597">Phosphoprotein</keyword>
<dbReference type="InterPro" id="IPR036890">
    <property type="entry name" value="HATPase_C_sf"/>
</dbReference>
<evidence type="ECO:0000259" key="8">
    <source>
        <dbReference type="PROSITE" id="PS50109"/>
    </source>
</evidence>
<dbReference type="GO" id="GO:0000155">
    <property type="term" value="F:phosphorelay sensor kinase activity"/>
    <property type="evidence" value="ECO:0007669"/>
    <property type="project" value="InterPro"/>
</dbReference>
<dbReference type="SUPFAM" id="SSF55874">
    <property type="entry name" value="ATPase domain of HSP90 chaperone/DNA topoisomerase II/histidine kinase"/>
    <property type="match status" value="1"/>
</dbReference>
<keyword evidence="7" id="KW-0472">Membrane</keyword>
<dbReference type="SMART" id="SM00388">
    <property type="entry name" value="HisKA"/>
    <property type="match status" value="1"/>
</dbReference>
<accession>A0A9D0ZQ42</accession>
<keyword evidence="5 9" id="KW-0418">Kinase</keyword>
<reference evidence="9" key="1">
    <citation type="submission" date="2020-10" db="EMBL/GenBank/DDBJ databases">
        <authorList>
            <person name="Gilroy R."/>
        </authorList>
    </citation>
    <scope>NUCLEOTIDE SEQUENCE</scope>
    <source>
        <strain evidence="9">CHK147-3167</strain>
    </source>
</reference>
<keyword evidence="4" id="KW-0808">Transferase</keyword>
<feature type="transmembrane region" description="Helical" evidence="7">
    <location>
        <begin position="157"/>
        <end position="177"/>
    </location>
</feature>
<feature type="domain" description="Histidine kinase" evidence="8">
    <location>
        <begin position="204"/>
        <end position="407"/>
    </location>
</feature>
<dbReference type="InterPro" id="IPR003594">
    <property type="entry name" value="HATPase_dom"/>
</dbReference>
<gene>
    <name evidence="9" type="ORF">IAB27_00600</name>
</gene>
<dbReference type="AlphaFoldDB" id="A0A9D0ZQ42"/>
<evidence type="ECO:0000256" key="1">
    <source>
        <dbReference type="ARBA" id="ARBA00000085"/>
    </source>
</evidence>
<evidence type="ECO:0000256" key="2">
    <source>
        <dbReference type="ARBA" id="ARBA00012438"/>
    </source>
</evidence>
<evidence type="ECO:0000313" key="9">
    <source>
        <dbReference type="EMBL" id="HIQ90118.1"/>
    </source>
</evidence>
<organism evidence="9 10">
    <name type="scientific">Candidatus Coprosoma intestinipullorum</name>
    <dbReference type="NCBI Taxonomy" id="2840752"/>
    <lineage>
        <taxon>Bacteria</taxon>
        <taxon>Bacillati</taxon>
        <taxon>Bacillota</taxon>
        <taxon>Bacillota incertae sedis</taxon>
        <taxon>Candidatus Coprosoma</taxon>
    </lineage>
</organism>
<feature type="transmembrane region" description="Helical" evidence="7">
    <location>
        <begin position="36"/>
        <end position="52"/>
    </location>
</feature>
<dbReference type="PRINTS" id="PR00344">
    <property type="entry name" value="BCTRLSENSOR"/>
</dbReference>
<dbReference type="Pfam" id="PF02518">
    <property type="entry name" value="HATPase_c"/>
    <property type="match status" value="1"/>
</dbReference>
<feature type="transmembrane region" description="Helical" evidence="7">
    <location>
        <begin position="81"/>
        <end position="96"/>
    </location>
</feature>
<dbReference type="InterPro" id="IPR036097">
    <property type="entry name" value="HisK_dim/P_sf"/>
</dbReference>
<keyword evidence="7" id="KW-0812">Transmembrane</keyword>
<dbReference type="Pfam" id="PF00512">
    <property type="entry name" value="HisKA"/>
    <property type="match status" value="1"/>
</dbReference>
<comment type="caution">
    <text evidence="9">The sequence shown here is derived from an EMBL/GenBank/DDBJ whole genome shotgun (WGS) entry which is preliminary data.</text>
</comment>
<feature type="transmembrane region" description="Helical" evidence="7">
    <location>
        <begin position="58"/>
        <end position="76"/>
    </location>
</feature>
<evidence type="ECO:0000313" key="10">
    <source>
        <dbReference type="Proteomes" id="UP000886786"/>
    </source>
</evidence>
<dbReference type="Proteomes" id="UP000886786">
    <property type="component" value="Unassembled WGS sequence"/>
</dbReference>
<evidence type="ECO:0000256" key="5">
    <source>
        <dbReference type="ARBA" id="ARBA00022777"/>
    </source>
</evidence>